<dbReference type="VEuPathDB" id="FungiDB:MPH_05731"/>
<dbReference type="Proteomes" id="UP000007129">
    <property type="component" value="Unassembled WGS sequence"/>
</dbReference>
<evidence type="ECO:0000313" key="2">
    <source>
        <dbReference type="EMBL" id="EKG17041.1"/>
    </source>
</evidence>
<accession>K2R406</accession>
<proteinExistence type="predicted"/>
<evidence type="ECO:0000313" key="3">
    <source>
        <dbReference type="Proteomes" id="UP000007129"/>
    </source>
</evidence>
<dbReference type="AlphaFoldDB" id="K2R406"/>
<feature type="signal peptide" evidence="1">
    <location>
        <begin position="1"/>
        <end position="18"/>
    </location>
</feature>
<evidence type="ECO:0000256" key="1">
    <source>
        <dbReference type="SAM" id="SignalP"/>
    </source>
</evidence>
<comment type="caution">
    <text evidence="2">The sequence shown here is derived from an EMBL/GenBank/DDBJ whole genome shotgun (WGS) entry which is preliminary data.</text>
</comment>
<dbReference type="EMBL" id="AHHD01000257">
    <property type="protein sequence ID" value="EKG17041.1"/>
    <property type="molecule type" value="Genomic_DNA"/>
</dbReference>
<dbReference type="HOGENOM" id="CLU_2740509_0_0_1"/>
<feature type="chain" id="PRO_5003863937" evidence="1">
    <location>
        <begin position="19"/>
        <end position="71"/>
    </location>
</feature>
<dbReference type="InParanoid" id="K2R406"/>
<keyword evidence="1" id="KW-0732">Signal</keyword>
<reference evidence="2 3" key="1">
    <citation type="journal article" date="2012" name="BMC Genomics">
        <title>Tools to kill: Genome of one of the most destructive plant pathogenic fungi Macrophomina phaseolina.</title>
        <authorList>
            <person name="Islam M.S."/>
            <person name="Haque M.S."/>
            <person name="Islam M.M."/>
            <person name="Emdad E.M."/>
            <person name="Halim A."/>
            <person name="Hossen Q.M.M."/>
            <person name="Hossain M.Z."/>
            <person name="Ahmed B."/>
            <person name="Rahim S."/>
            <person name="Rahman M.S."/>
            <person name="Alam M.M."/>
            <person name="Hou S."/>
            <person name="Wan X."/>
            <person name="Saito J.A."/>
            <person name="Alam M."/>
        </authorList>
    </citation>
    <scope>NUCLEOTIDE SEQUENCE [LARGE SCALE GENOMIC DNA]</scope>
    <source>
        <strain evidence="2 3">MS6</strain>
    </source>
</reference>
<sequence length="71" mass="7133">MRFIALATAFALALCASAAPAAAPAADAEALLPFLNPDYCTNRGGECESDGKKGICSCSMSATSPSCLCIT</sequence>
<gene>
    <name evidence="2" type="ORF">MPH_05731</name>
</gene>
<organism evidence="2 3">
    <name type="scientific">Macrophomina phaseolina (strain MS6)</name>
    <name type="common">Charcoal rot fungus</name>
    <dbReference type="NCBI Taxonomy" id="1126212"/>
    <lineage>
        <taxon>Eukaryota</taxon>
        <taxon>Fungi</taxon>
        <taxon>Dikarya</taxon>
        <taxon>Ascomycota</taxon>
        <taxon>Pezizomycotina</taxon>
        <taxon>Dothideomycetes</taxon>
        <taxon>Dothideomycetes incertae sedis</taxon>
        <taxon>Botryosphaeriales</taxon>
        <taxon>Botryosphaeriaceae</taxon>
        <taxon>Macrophomina</taxon>
    </lineage>
</organism>
<protein>
    <submittedName>
        <fullName evidence="2">Uncharacterized protein</fullName>
    </submittedName>
</protein>
<name>K2R406_MACPH</name>